<comment type="caution">
    <text evidence="1">The sequence shown here is derived from an EMBL/GenBank/DDBJ whole genome shotgun (WGS) entry which is preliminary data.</text>
</comment>
<gene>
    <name evidence="1" type="ORF">WMO28_10050</name>
</gene>
<accession>A0ABV1BH72</accession>
<name>A0ABV1BH72_9FIRM</name>
<dbReference type="EMBL" id="JBBMEJ010000011">
    <property type="protein sequence ID" value="MEQ2371277.1"/>
    <property type="molecule type" value="Genomic_DNA"/>
</dbReference>
<keyword evidence="2" id="KW-1185">Reference proteome</keyword>
<sequence>MALTDNGNDFAKHLVNSMVYEEMPSEKLKVASNSVKTLASEFGEKSEKTKETVKKRAIDKITNCDNNCKFYMTCSHVNAQ</sequence>
<dbReference type="RefSeq" id="WP_178642292.1">
    <property type="nucleotide sequence ID" value="NZ_JBBMEJ010000011.1"/>
</dbReference>
<evidence type="ECO:0000313" key="1">
    <source>
        <dbReference type="EMBL" id="MEQ2371277.1"/>
    </source>
</evidence>
<proteinExistence type="predicted"/>
<protein>
    <submittedName>
        <fullName evidence="1">Uncharacterized protein</fullName>
    </submittedName>
</protein>
<dbReference type="Proteomes" id="UP001473063">
    <property type="component" value="Unassembled WGS sequence"/>
</dbReference>
<organism evidence="1 2">
    <name type="scientific">Blautia aquisgranensis</name>
    <dbReference type="NCBI Taxonomy" id="3133153"/>
    <lineage>
        <taxon>Bacteria</taxon>
        <taxon>Bacillati</taxon>
        <taxon>Bacillota</taxon>
        <taxon>Clostridia</taxon>
        <taxon>Lachnospirales</taxon>
        <taxon>Lachnospiraceae</taxon>
        <taxon>Blautia</taxon>
    </lineage>
</organism>
<evidence type="ECO:0000313" key="2">
    <source>
        <dbReference type="Proteomes" id="UP001473063"/>
    </source>
</evidence>
<reference evidence="1 2" key="1">
    <citation type="submission" date="2024-03" db="EMBL/GenBank/DDBJ databases">
        <title>Human intestinal bacterial collection.</title>
        <authorList>
            <person name="Pauvert C."/>
            <person name="Hitch T.C.A."/>
            <person name="Clavel T."/>
        </authorList>
    </citation>
    <scope>NUCLEOTIDE SEQUENCE [LARGE SCALE GENOMIC DNA]</scope>
    <source>
        <strain evidence="1 2">CLA-JM-H16</strain>
    </source>
</reference>